<dbReference type="PANTHER" id="PTHR43124">
    <property type="entry name" value="PURINE EFFLUX PUMP PBUE"/>
    <property type="match status" value="1"/>
</dbReference>
<evidence type="ECO:0000256" key="4">
    <source>
        <dbReference type="ARBA" id="ARBA00022989"/>
    </source>
</evidence>
<feature type="transmembrane region" description="Helical" evidence="6">
    <location>
        <begin position="242"/>
        <end position="260"/>
    </location>
</feature>
<feature type="transmembrane region" description="Helical" evidence="6">
    <location>
        <begin position="130"/>
        <end position="152"/>
    </location>
</feature>
<evidence type="ECO:0000256" key="1">
    <source>
        <dbReference type="ARBA" id="ARBA00004651"/>
    </source>
</evidence>
<reference evidence="8 9" key="1">
    <citation type="submission" date="2021-01" db="EMBL/GenBank/DDBJ databases">
        <title>Whole genome shotgun sequence of Actinoplanes deccanensis NBRC 13994.</title>
        <authorList>
            <person name="Komaki H."/>
            <person name="Tamura T."/>
        </authorList>
    </citation>
    <scope>NUCLEOTIDE SEQUENCE [LARGE SCALE GENOMIC DNA]</scope>
    <source>
        <strain evidence="8 9">NBRC 13994</strain>
    </source>
</reference>
<feature type="domain" description="Major facilitator superfamily (MFS) profile" evidence="7">
    <location>
        <begin position="6"/>
        <end position="377"/>
    </location>
</feature>
<comment type="subcellular location">
    <subcellularLocation>
        <location evidence="1">Cell membrane</location>
        <topology evidence="1">Multi-pass membrane protein</topology>
    </subcellularLocation>
</comment>
<dbReference type="InterPro" id="IPR020846">
    <property type="entry name" value="MFS_dom"/>
</dbReference>
<sequence>MRAWVTLTALALSTFVYVTVETLPIGLLPQIAQSLGTSTSAVGLLVTAYGFVVVVATVPLTKLAHRWSRRRLLGVLLGVFAVATAVSALAQSYGSLLAARVAIALSQAVFWAIVTPAAASLFVPHVRGRAISILYTGSSAAPLLGVPAGTWLGQQAGWRVPFLALSAIGLVVLVVIVALMPDLPPGRSDADRGTAPDPGRYWTLVVATALMVTGAFVSFTYINPFLTGVSGFAESAIGPILLVRGLAGLAGVIVAGFVVGRWGWPSLVVVTAGQAVCLLVLYAFGANGAAAVVASAGAGFMLAGMAAVLGARVLEVAPGATDLASAGTSTAFNVGITAGALIGSALLTGAGVRSTALVGGLVTMAALIAVLAEPRLATRRAQTVGSVT</sequence>
<dbReference type="Proteomes" id="UP000609879">
    <property type="component" value="Unassembled WGS sequence"/>
</dbReference>
<feature type="transmembrane region" description="Helical" evidence="6">
    <location>
        <begin position="323"/>
        <end position="346"/>
    </location>
</feature>
<dbReference type="InterPro" id="IPR036259">
    <property type="entry name" value="MFS_trans_sf"/>
</dbReference>
<evidence type="ECO:0000313" key="8">
    <source>
        <dbReference type="EMBL" id="GID73896.1"/>
    </source>
</evidence>
<protein>
    <submittedName>
        <fullName evidence="8">MFS transporter</fullName>
    </submittedName>
</protein>
<keyword evidence="9" id="KW-1185">Reference proteome</keyword>
<proteinExistence type="predicted"/>
<evidence type="ECO:0000256" key="3">
    <source>
        <dbReference type="ARBA" id="ARBA00022692"/>
    </source>
</evidence>
<evidence type="ECO:0000256" key="5">
    <source>
        <dbReference type="ARBA" id="ARBA00023136"/>
    </source>
</evidence>
<dbReference type="CDD" id="cd17324">
    <property type="entry name" value="MFS_NepI_like"/>
    <property type="match status" value="1"/>
</dbReference>
<accession>A0ABQ3Y1L4</accession>
<dbReference type="InterPro" id="IPR011701">
    <property type="entry name" value="MFS"/>
</dbReference>
<keyword evidence="4 6" id="KW-1133">Transmembrane helix</keyword>
<dbReference type="InterPro" id="IPR050189">
    <property type="entry name" value="MFS_Efflux_Transporters"/>
</dbReference>
<keyword evidence="2" id="KW-1003">Cell membrane</keyword>
<feature type="transmembrane region" description="Helical" evidence="6">
    <location>
        <begin position="267"/>
        <end position="284"/>
    </location>
</feature>
<feature type="transmembrane region" description="Helical" evidence="6">
    <location>
        <begin position="97"/>
        <end position="123"/>
    </location>
</feature>
<organism evidence="8 9">
    <name type="scientific">Paractinoplanes deccanensis</name>
    <dbReference type="NCBI Taxonomy" id="113561"/>
    <lineage>
        <taxon>Bacteria</taxon>
        <taxon>Bacillati</taxon>
        <taxon>Actinomycetota</taxon>
        <taxon>Actinomycetes</taxon>
        <taxon>Micromonosporales</taxon>
        <taxon>Micromonosporaceae</taxon>
        <taxon>Paractinoplanes</taxon>
    </lineage>
</organism>
<feature type="transmembrane region" description="Helical" evidence="6">
    <location>
        <begin position="42"/>
        <end position="60"/>
    </location>
</feature>
<evidence type="ECO:0000259" key="7">
    <source>
        <dbReference type="PROSITE" id="PS50850"/>
    </source>
</evidence>
<evidence type="ECO:0000313" key="9">
    <source>
        <dbReference type="Proteomes" id="UP000609879"/>
    </source>
</evidence>
<comment type="caution">
    <text evidence="8">The sequence shown here is derived from an EMBL/GenBank/DDBJ whole genome shotgun (WGS) entry which is preliminary data.</text>
</comment>
<feature type="transmembrane region" description="Helical" evidence="6">
    <location>
        <begin position="352"/>
        <end position="372"/>
    </location>
</feature>
<keyword evidence="5 6" id="KW-0472">Membrane</keyword>
<dbReference type="SUPFAM" id="SSF103473">
    <property type="entry name" value="MFS general substrate transporter"/>
    <property type="match status" value="1"/>
</dbReference>
<dbReference type="PANTHER" id="PTHR43124:SF3">
    <property type="entry name" value="CHLORAMPHENICOL EFFLUX PUMP RV0191"/>
    <property type="match status" value="1"/>
</dbReference>
<dbReference type="PROSITE" id="PS50850">
    <property type="entry name" value="MFS"/>
    <property type="match status" value="1"/>
</dbReference>
<evidence type="ECO:0000256" key="2">
    <source>
        <dbReference type="ARBA" id="ARBA00022475"/>
    </source>
</evidence>
<dbReference type="EMBL" id="BOMI01000043">
    <property type="protein sequence ID" value="GID73896.1"/>
    <property type="molecule type" value="Genomic_DNA"/>
</dbReference>
<dbReference type="Gene3D" id="1.20.1250.20">
    <property type="entry name" value="MFS general substrate transporter like domains"/>
    <property type="match status" value="1"/>
</dbReference>
<dbReference type="RefSeq" id="WP_203761810.1">
    <property type="nucleotide sequence ID" value="NZ_BAAABO010000054.1"/>
</dbReference>
<dbReference type="Pfam" id="PF07690">
    <property type="entry name" value="MFS_1"/>
    <property type="match status" value="1"/>
</dbReference>
<gene>
    <name evidence="8" type="primary">araJ_1</name>
    <name evidence="8" type="ORF">Ade02nite_25370</name>
</gene>
<feature type="transmembrane region" description="Helical" evidence="6">
    <location>
        <begin position="201"/>
        <end position="222"/>
    </location>
</feature>
<feature type="transmembrane region" description="Helical" evidence="6">
    <location>
        <begin position="158"/>
        <end position="180"/>
    </location>
</feature>
<feature type="transmembrane region" description="Helical" evidence="6">
    <location>
        <begin position="72"/>
        <end position="91"/>
    </location>
</feature>
<keyword evidence="3 6" id="KW-0812">Transmembrane</keyword>
<feature type="transmembrane region" description="Helical" evidence="6">
    <location>
        <begin position="290"/>
        <end position="311"/>
    </location>
</feature>
<name>A0ABQ3Y1L4_9ACTN</name>
<evidence type="ECO:0000256" key="6">
    <source>
        <dbReference type="SAM" id="Phobius"/>
    </source>
</evidence>